<keyword evidence="2" id="KW-0472">Membrane</keyword>
<feature type="compositionally biased region" description="Low complexity" evidence="1">
    <location>
        <begin position="180"/>
        <end position="189"/>
    </location>
</feature>
<feature type="compositionally biased region" description="Basic and acidic residues" evidence="1">
    <location>
        <begin position="243"/>
        <end position="253"/>
    </location>
</feature>
<keyword evidence="2" id="KW-1133">Transmembrane helix</keyword>
<reference evidence="3" key="2">
    <citation type="submission" date="2020-11" db="EMBL/GenBank/DDBJ databases">
        <title>Whole genome sequencing of Colletotrichum sp.</title>
        <authorList>
            <person name="Li H."/>
        </authorList>
    </citation>
    <scope>NUCLEOTIDE SEQUENCE</scope>
    <source>
        <strain evidence="3">CkLH20</strain>
    </source>
</reference>
<evidence type="ECO:0000256" key="2">
    <source>
        <dbReference type="SAM" id="Phobius"/>
    </source>
</evidence>
<feature type="region of interest" description="Disordered" evidence="1">
    <location>
        <begin position="99"/>
        <end position="253"/>
    </location>
</feature>
<dbReference type="Proteomes" id="UP000781932">
    <property type="component" value="Unassembled WGS sequence"/>
</dbReference>
<dbReference type="GeneID" id="62164763"/>
<keyword evidence="4" id="KW-1185">Reference proteome</keyword>
<evidence type="ECO:0000313" key="4">
    <source>
        <dbReference type="Proteomes" id="UP000781932"/>
    </source>
</evidence>
<evidence type="ECO:0000313" key="3">
    <source>
        <dbReference type="EMBL" id="KAF9873515.1"/>
    </source>
</evidence>
<organism evidence="3 4">
    <name type="scientific">Colletotrichum karsti</name>
    <dbReference type="NCBI Taxonomy" id="1095194"/>
    <lineage>
        <taxon>Eukaryota</taxon>
        <taxon>Fungi</taxon>
        <taxon>Dikarya</taxon>
        <taxon>Ascomycota</taxon>
        <taxon>Pezizomycotina</taxon>
        <taxon>Sordariomycetes</taxon>
        <taxon>Hypocreomycetidae</taxon>
        <taxon>Glomerellales</taxon>
        <taxon>Glomerellaceae</taxon>
        <taxon>Colletotrichum</taxon>
        <taxon>Colletotrichum boninense species complex</taxon>
    </lineage>
</organism>
<evidence type="ECO:0000256" key="1">
    <source>
        <dbReference type="SAM" id="MobiDB-lite"/>
    </source>
</evidence>
<feature type="transmembrane region" description="Helical" evidence="2">
    <location>
        <begin position="29"/>
        <end position="50"/>
    </location>
</feature>
<name>A0A9P6I0E3_9PEZI</name>
<protein>
    <submittedName>
        <fullName evidence="3">Uncharacterized protein</fullName>
    </submittedName>
</protein>
<dbReference type="EMBL" id="JAATWM020000031">
    <property type="protein sequence ID" value="KAF9873515.1"/>
    <property type="molecule type" value="Genomic_DNA"/>
</dbReference>
<dbReference type="RefSeq" id="XP_038742976.1">
    <property type="nucleotide sequence ID" value="XM_038891689.1"/>
</dbReference>
<proteinExistence type="predicted"/>
<gene>
    <name evidence="3" type="ORF">CkaCkLH20_08974</name>
</gene>
<accession>A0A9P6I0E3</accession>
<feature type="compositionally biased region" description="Basic and acidic residues" evidence="1">
    <location>
        <begin position="99"/>
        <end position="110"/>
    </location>
</feature>
<comment type="caution">
    <text evidence="3">The sequence shown here is derived from an EMBL/GenBank/DDBJ whole genome shotgun (WGS) entry which is preliminary data.</text>
</comment>
<keyword evidence="2" id="KW-0812">Transmembrane</keyword>
<sequence>MPPRDIPQDTNSSDTNKDCTAWDSELLKGVLICSGIAVVLFVILCEVLVYRHKEKQGRVQAEQQVKHLTEHYEGIIALQESTIAIYVNQWGQLPQHLIDGEERNPGRHTDPGVPVASGSQPPRAYVRWNAHQGVDERERGSNMRCANGGGSSDRLPPLSFQNRSVPENARPGVRTLPDGSDTFVVSVPDDVSDDYSADGGPSSSSRYDRQRDGQVSPVSSNASVRNDHDLSASVSSGRSLTHGRRDLTRDQRM</sequence>
<dbReference type="AlphaFoldDB" id="A0A9P6I0E3"/>
<reference evidence="3" key="1">
    <citation type="submission" date="2020-03" db="EMBL/GenBank/DDBJ databases">
        <authorList>
            <person name="He L."/>
        </authorList>
    </citation>
    <scope>NUCLEOTIDE SEQUENCE</scope>
    <source>
        <strain evidence="3">CkLH20</strain>
    </source>
</reference>